<name>A0ABS5M755_9MICO</name>
<organism evidence="3 4">
    <name type="scientific">Leucobacter manosquensis</name>
    <dbReference type="NCBI Taxonomy" id="2810611"/>
    <lineage>
        <taxon>Bacteria</taxon>
        <taxon>Bacillati</taxon>
        <taxon>Actinomycetota</taxon>
        <taxon>Actinomycetes</taxon>
        <taxon>Micrococcales</taxon>
        <taxon>Microbacteriaceae</taxon>
        <taxon>Leucobacter</taxon>
    </lineage>
</organism>
<dbReference type="SUPFAM" id="SSF52799">
    <property type="entry name" value="(Phosphotyrosine protein) phosphatases II"/>
    <property type="match status" value="1"/>
</dbReference>
<dbReference type="Proteomes" id="UP000811492">
    <property type="component" value="Unassembled WGS sequence"/>
</dbReference>
<dbReference type="InterPro" id="IPR029021">
    <property type="entry name" value="Prot-tyrosine_phosphatase-like"/>
</dbReference>
<dbReference type="InterPro" id="IPR026893">
    <property type="entry name" value="Tyr/Ser_Pase_IphP-type"/>
</dbReference>
<keyword evidence="4" id="KW-1185">Reference proteome</keyword>
<evidence type="ECO:0000256" key="1">
    <source>
        <dbReference type="ARBA" id="ARBA00009580"/>
    </source>
</evidence>
<evidence type="ECO:0000313" key="4">
    <source>
        <dbReference type="Proteomes" id="UP000811492"/>
    </source>
</evidence>
<dbReference type="InterPro" id="IPR016130">
    <property type="entry name" value="Tyr_Pase_AS"/>
</dbReference>
<comment type="similarity">
    <text evidence="1">Belongs to the protein-tyrosine phosphatase family.</text>
</comment>
<dbReference type="PANTHER" id="PTHR31126:SF1">
    <property type="entry name" value="TYROSINE SPECIFIC PROTEIN PHOSPHATASES DOMAIN-CONTAINING PROTEIN"/>
    <property type="match status" value="1"/>
</dbReference>
<dbReference type="InterPro" id="IPR000387">
    <property type="entry name" value="Tyr_Pase_dom"/>
</dbReference>
<dbReference type="PANTHER" id="PTHR31126">
    <property type="entry name" value="TYROSINE-PROTEIN PHOSPHATASE"/>
    <property type="match status" value="1"/>
</dbReference>
<reference evidence="3 4" key="1">
    <citation type="submission" date="2021-02" db="EMBL/GenBank/DDBJ databases">
        <title>Draft genome and description of Leucobacter sp nov strain Marseille-Q4368.</title>
        <authorList>
            <person name="Boxberger M."/>
            <person name="La Scola B."/>
        </authorList>
    </citation>
    <scope>NUCLEOTIDE SEQUENCE [LARGE SCALE GENOMIC DNA]</scope>
    <source>
        <strain evidence="3 4">Marseille-Q4368</strain>
    </source>
</reference>
<comment type="caution">
    <text evidence="3">The sequence shown here is derived from an EMBL/GenBank/DDBJ whole genome shotgun (WGS) entry which is preliminary data.</text>
</comment>
<sequence length="255" mass="26779">MLQTPTDTIALAPIATAVLAVEGTHNFRSTAGYAASTRAIRPGSLFRSDALHRLSDAGSRQLVEHGIVRIIDLRTTEELAEAPSALVAAGVETVHHPIFGSAGVPLANGSITLAELYRHMIDERTERLTGALRLIVDAPAGGVLVHCTAGKDRTGLVVAAALLAVGVERDQVVADYAASGDNLAGEWSQRILAATAERFGDLSSAVQELLLASPADALEATLDHIDARFGGIVPMLSAHGFTETELARLRARLLD</sequence>
<gene>
    <name evidence="3" type="ORF">JSQ98_12685</name>
</gene>
<proteinExistence type="inferred from homology"/>
<dbReference type="Pfam" id="PF13350">
    <property type="entry name" value="Y_phosphatase3"/>
    <property type="match status" value="1"/>
</dbReference>
<protein>
    <submittedName>
        <fullName evidence="3">Tyrosine-protein phosphatase</fullName>
    </submittedName>
</protein>
<dbReference type="PROSITE" id="PS50056">
    <property type="entry name" value="TYR_PHOSPHATASE_2"/>
    <property type="match status" value="1"/>
</dbReference>
<dbReference type="PROSITE" id="PS00383">
    <property type="entry name" value="TYR_PHOSPHATASE_1"/>
    <property type="match status" value="1"/>
</dbReference>
<evidence type="ECO:0000259" key="2">
    <source>
        <dbReference type="PROSITE" id="PS50056"/>
    </source>
</evidence>
<dbReference type="EMBL" id="JAFEVO010000001">
    <property type="protein sequence ID" value="MBS3183040.1"/>
    <property type="molecule type" value="Genomic_DNA"/>
</dbReference>
<accession>A0ABS5M755</accession>
<dbReference type="RefSeq" id="WP_211650004.1">
    <property type="nucleotide sequence ID" value="NZ_JAFEVO010000001.1"/>
</dbReference>
<feature type="domain" description="Tyrosine specific protein phosphatases" evidence="2">
    <location>
        <begin position="126"/>
        <end position="191"/>
    </location>
</feature>
<evidence type="ECO:0000313" key="3">
    <source>
        <dbReference type="EMBL" id="MBS3183040.1"/>
    </source>
</evidence>
<dbReference type="Gene3D" id="3.90.190.10">
    <property type="entry name" value="Protein tyrosine phosphatase superfamily"/>
    <property type="match status" value="1"/>
</dbReference>